<comment type="caution">
    <text evidence="2">The sequence shown here is derived from an EMBL/GenBank/DDBJ whole genome shotgun (WGS) entry which is preliminary data.</text>
</comment>
<dbReference type="AlphaFoldDB" id="A0A5A7PAF7"/>
<dbReference type="Proteomes" id="UP000325081">
    <property type="component" value="Unassembled WGS sequence"/>
</dbReference>
<keyword evidence="1" id="KW-0812">Transmembrane</keyword>
<sequence>MGFGGWDTGRRGSIRQCAVIILHEKGEPNERGRGEPLWSTNPHTALHVNRIEAGRKTLVSVIEDANVMIEDVNLMEMPFRGFCVVNGIGLQLREVGSWEPKPIIRANEKGQPIQRAVHVNQGATLRVVPVNIETNCRVRRSLMEPYLWAIILIHGVVAMPMGKGPHHLPVKPSHMKKLAGNGVVVVIKRHRRHGNHPWRMRVSEVPSLQTRIRILLHSIIIIIITLVVTFIKSISQTKEELLFGGIKAEEDRAVEEKAV</sequence>
<keyword evidence="1" id="KW-1133">Transmembrane helix</keyword>
<accession>A0A5A7PAF7</accession>
<gene>
    <name evidence="2" type="ORF">STAS_05423</name>
</gene>
<proteinExistence type="predicted"/>
<evidence type="ECO:0000313" key="2">
    <source>
        <dbReference type="EMBL" id="GER29536.1"/>
    </source>
</evidence>
<dbReference type="EMBL" id="BKCP01003891">
    <property type="protein sequence ID" value="GER29536.1"/>
    <property type="molecule type" value="Genomic_DNA"/>
</dbReference>
<feature type="transmembrane region" description="Helical" evidence="1">
    <location>
        <begin position="214"/>
        <end position="231"/>
    </location>
</feature>
<organism evidence="2 3">
    <name type="scientific">Striga asiatica</name>
    <name type="common">Asiatic witchweed</name>
    <name type="synonym">Buchnera asiatica</name>
    <dbReference type="NCBI Taxonomy" id="4170"/>
    <lineage>
        <taxon>Eukaryota</taxon>
        <taxon>Viridiplantae</taxon>
        <taxon>Streptophyta</taxon>
        <taxon>Embryophyta</taxon>
        <taxon>Tracheophyta</taxon>
        <taxon>Spermatophyta</taxon>
        <taxon>Magnoliopsida</taxon>
        <taxon>eudicotyledons</taxon>
        <taxon>Gunneridae</taxon>
        <taxon>Pentapetalae</taxon>
        <taxon>asterids</taxon>
        <taxon>lamiids</taxon>
        <taxon>Lamiales</taxon>
        <taxon>Orobanchaceae</taxon>
        <taxon>Buchnereae</taxon>
        <taxon>Striga</taxon>
    </lineage>
</organism>
<name>A0A5A7PAF7_STRAF</name>
<evidence type="ECO:0000256" key="1">
    <source>
        <dbReference type="SAM" id="Phobius"/>
    </source>
</evidence>
<protein>
    <submittedName>
        <fullName evidence="2">Pleiotropic drug resistance 9</fullName>
    </submittedName>
</protein>
<evidence type="ECO:0000313" key="3">
    <source>
        <dbReference type="Proteomes" id="UP000325081"/>
    </source>
</evidence>
<keyword evidence="3" id="KW-1185">Reference proteome</keyword>
<reference evidence="3" key="1">
    <citation type="journal article" date="2019" name="Curr. Biol.">
        <title>Genome Sequence of Striga asiatica Provides Insight into the Evolution of Plant Parasitism.</title>
        <authorList>
            <person name="Yoshida S."/>
            <person name="Kim S."/>
            <person name="Wafula E.K."/>
            <person name="Tanskanen J."/>
            <person name="Kim Y.M."/>
            <person name="Honaas L."/>
            <person name="Yang Z."/>
            <person name="Spallek T."/>
            <person name="Conn C.E."/>
            <person name="Ichihashi Y."/>
            <person name="Cheong K."/>
            <person name="Cui S."/>
            <person name="Der J.P."/>
            <person name="Gundlach H."/>
            <person name="Jiao Y."/>
            <person name="Hori C."/>
            <person name="Ishida J.K."/>
            <person name="Kasahara H."/>
            <person name="Kiba T."/>
            <person name="Kim M.S."/>
            <person name="Koo N."/>
            <person name="Laohavisit A."/>
            <person name="Lee Y.H."/>
            <person name="Lumba S."/>
            <person name="McCourt P."/>
            <person name="Mortimer J.C."/>
            <person name="Mutuku J.M."/>
            <person name="Nomura T."/>
            <person name="Sasaki-Sekimoto Y."/>
            <person name="Seto Y."/>
            <person name="Wang Y."/>
            <person name="Wakatake T."/>
            <person name="Sakakibara H."/>
            <person name="Demura T."/>
            <person name="Yamaguchi S."/>
            <person name="Yoneyama K."/>
            <person name="Manabe R.I."/>
            <person name="Nelson D.C."/>
            <person name="Schulman A.H."/>
            <person name="Timko M.P."/>
            <person name="dePamphilis C.W."/>
            <person name="Choi D."/>
            <person name="Shirasu K."/>
        </authorList>
    </citation>
    <scope>NUCLEOTIDE SEQUENCE [LARGE SCALE GENOMIC DNA]</scope>
    <source>
        <strain evidence="3">cv. UVA1</strain>
    </source>
</reference>
<feature type="transmembrane region" description="Helical" evidence="1">
    <location>
        <begin position="145"/>
        <end position="162"/>
    </location>
</feature>
<keyword evidence="1" id="KW-0472">Membrane</keyword>